<reference evidence="1 2" key="2">
    <citation type="journal article" date="2013" name="Plant Cell Physiol.">
        <title>Rice Annotation Project Database (RAP-DB): an integrative and interactive database for rice genomics.</title>
        <authorList>
            <person name="Sakai H."/>
            <person name="Lee S.S."/>
            <person name="Tanaka T."/>
            <person name="Numa H."/>
            <person name="Kim J."/>
            <person name="Kawahara Y."/>
            <person name="Wakimoto H."/>
            <person name="Yang C.C."/>
            <person name="Iwamoto M."/>
            <person name="Abe T."/>
            <person name="Yamada Y."/>
            <person name="Muto A."/>
            <person name="Inokuchi H."/>
            <person name="Ikemura T."/>
            <person name="Matsumoto T."/>
            <person name="Sasaki T."/>
            <person name="Itoh T."/>
        </authorList>
    </citation>
    <scope>NUCLEOTIDE SEQUENCE [LARGE SCALE GENOMIC DNA]</scope>
    <source>
        <strain evidence="2">cv. Nipponbare</strain>
    </source>
</reference>
<dbReference type="PaxDb" id="39947-A0A0P0Y0F2"/>
<feature type="non-terminal residue" evidence="1">
    <location>
        <position position="1"/>
    </location>
</feature>
<proteinExistence type="predicted"/>
<organism evidence="1 2">
    <name type="scientific">Oryza sativa subsp. japonica</name>
    <name type="common">Rice</name>
    <dbReference type="NCBI Taxonomy" id="39947"/>
    <lineage>
        <taxon>Eukaryota</taxon>
        <taxon>Viridiplantae</taxon>
        <taxon>Streptophyta</taxon>
        <taxon>Embryophyta</taxon>
        <taxon>Tracheophyta</taxon>
        <taxon>Spermatophyta</taxon>
        <taxon>Magnoliopsida</taxon>
        <taxon>Liliopsida</taxon>
        <taxon>Poales</taxon>
        <taxon>Poaceae</taxon>
        <taxon>BOP clade</taxon>
        <taxon>Oryzoideae</taxon>
        <taxon>Oryzeae</taxon>
        <taxon>Oryzinae</taxon>
        <taxon>Oryza</taxon>
        <taxon>Oryza sativa</taxon>
    </lineage>
</organism>
<dbReference type="EMBL" id="AP014967">
    <property type="protein sequence ID" value="BAT13239.1"/>
    <property type="molecule type" value="Genomic_DNA"/>
</dbReference>
<sequence length="23" mass="2926">NKEELVMLIMHICFRIVYFHLYL</sequence>
<reference evidence="2" key="1">
    <citation type="journal article" date="2005" name="Nature">
        <title>The map-based sequence of the rice genome.</title>
        <authorList>
            <consortium name="International rice genome sequencing project (IRGSP)"/>
            <person name="Matsumoto T."/>
            <person name="Wu J."/>
            <person name="Kanamori H."/>
            <person name="Katayose Y."/>
            <person name="Fujisawa M."/>
            <person name="Namiki N."/>
            <person name="Mizuno H."/>
            <person name="Yamamoto K."/>
            <person name="Antonio B.A."/>
            <person name="Baba T."/>
            <person name="Sakata K."/>
            <person name="Nagamura Y."/>
            <person name="Aoki H."/>
            <person name="Arikawa K."/>
            <person name="Arita K."/>
            <person name="Bito T."/>
            <person name="Chiden Y."/>
            <person name="Fujitsuka N."/>
            <person name="Fukunaka R."/>
            <person name="Hamada M."/>
            <person name="Harada C."/>
            <person name="Hayashi A."/>
            <person name="Hijishita S."/>
            <person name="Honda M."/>
            <person name="Hosokawa S."/>
            <person name="Ichikawa Y."/>
            <person name="Idonuma A."/>
            <person name="Iijima M."/>
            <person name="Ikeda M."/>
            <person name="Ikeno M."/>
            <person name="Ito K."/>
            <person name="Ito S."/>
            <person name="Ito T."/>
            <person name="Ito Y."/>
            <person name="Ito Y."/>
            <person name="Iwabuchi A."/>
            <person name="Kamiya K."/>
            <person name="Karasawa W."/>
            <person name="Kurita K."/>
            <person name="Katagiri S."/>
            <person name="Kikuta A."/>
            <person name="Kobayashi H."/>
            <person name="Kobayashi N."/>
            <person name="Machita K."/>
            <person name="Maehara T."/>
            <person name="Masukawa M."/>
            <person name="Mizubayashi T."/>
            <person name="Mukai Y."/>
            <person name="Nagasaki H."/>
            <person name="Nagata Y."/>
            <person name="Naito S."/>
            <person name="Nakashima M."/>
            <person name="Nakama Y."/>
            <person name="Nakamichi Y."/>
            <person name="Nakamura M."/>
            <person name="Meguro A."/>
            <person name="Negishi M."/>
            <person name="Ohta I."/>
            <person name="Ohta T."/>
            <person name="Okamoto M."/>
            <person name="Ono N."/>
            <person name="Saji S."/>
            <person name="Sakaguchi M."/>
            <person name="Sakai K."/>
            <person name="Shibata M."/>
            <person name="Shimokawa T."/>
            <person name="Song J."/>
            <person name="Takazaki Y."/>
            <person name="Terasawa K."/>
            <person name="Tsugane M."/>
            <person name="Tsuji K."/>
            <person name="Ueda S."/>
            <person name="Waki K."/>
            <person name="Yamagata H."/>
            <person name="Yamamoto M."/>
            <person name="Yamamoto S."/>
            <person name="Yamane H."/>
            <person name="Yoshiki S."/>
            <person name="Yoshihara R."/>
            <person name="Yukawa K."/>
            <person name="Zhong H."/>
            <person name="Yano M."/>
            <person name="Yuan Q."/>
            <person name="Ouyang S."/>
            <person name="Liu J."/>
            <person name="Jones K.M."/>
            <person name="Gansberger K."/>
            <person name="Moffat K."/>
            <person name="Hill J."/>
            <person name="Bera J."/>
            <person name="Fadrosh D."/>
            <person name="Jin S."/>
            <person name="Johri S."/>
            <person name="Kim M."/>
            <person name="Overton L."/>
            <person name="Reardon M."/>
            <person name="Tsitrin T."/>
            <person name="Vuong H."/>
            <person name="Weaver B."/>
            <person name="Ciecko A."/>
            <person name="Tallon L."/>
            <person name="Jackson J."/>
            <person name="Pai G."/>
            <person name="Aken S.V."/>
            <person name="Utterback T."/>
            <person name="Reidmuller S."/>
            <person name="Feldblyum T."/>
            <person name="Hsiao J."/>
            <person name="Zismann V."/>
            <person name="Iobst S."/>
            <person name="de Vazeille A.R."/>
            <person name="Buell C.R."/>
            <person name="Ying K."/>
            <person name="Li Y."/>
            <person name="Lu T."/>
            <person name="Huang Y."/>
            <person name="Zhao Q."/>
            <person name="Feng Q."/>
            <person name="Zhang L."/>
            <person name="Zhu J."/>
            <person name="Weng Q."/>
            <person name="Mu J."/>
            <person name="Lu Y."/>
            <person name="Fan D."/>
            <person name="Liu Y."/>
            <person name="Guan J."/>
            <person name="Zhang Y."/>
            <person name="Yu S."/>
            <person name="Liu X."/>
            <person name="Zhang Y."/>
            <person name="Hong G."/>
            <person name="Han B."/>
            <person name="Choisne N."/>
            <person name="Demange N."/>
            <person name="Orjeda G."/>
            <person name="Samain S."/>
            <person name="Cattolico L."/>
            <person name="Pelletier E."/>
            <person name="Couloux A."/>
            <person name="Segurens B."/>
            <person name="Wincker P."/>
            <person name="D'Hont A."/>
            <person name="Scarpelli C."/>
            <person name="Weissenbach J."/>
            <person name="Salanoubat M."/>
            <person name="Quetier F."/>
            <person name="Yu Y."/>
            <person name="Kim H.R."/>
            <person name="Rambo T."/>
            <person name="Currie J."/>
            <person name="Collura K."/>
            <person name="Luo M."/>
            <person name="Yang T."/>
            <person name="Ammiraju J.S.S."/>
            <person name="Engler F."/>
            <person name="Soderlund C."/>
            <person name="Wing R.A."/>
            <person name="Palmer L.E."/>
            <person name="de la Bastide M."/>
            <person name="Spiegel L."/>
            <person name="Nascimento L."/>
            <person name="Zutavern T."/>
            <person name="O'Shaughnessy A."/>
            <person name="Dike S."/>
            <person name="Dedhia N."/>
            <person name="Preston R."/>
            <person name="Balija V."/>
            <person name="McCombie W.R."/>
            <person name="Chow T."/>
            <person name="Chen H."/>
            <person name="Chung M."/>
            <person name="Chen C."/>
            <person name="Shaw J."/>
            <person name="Wu H."/>
            <person name="Hsiao K."/>
            <person name="Chao Y."/>
            <person name="Chu M."/>
            <person name="Cheng C."/>
            <person name="Hour A."/>
            <person name="Lee P."/>
            <person name="Lin S."/>
            <person name="Lin Y."/>
            <person name="Liou J."/>
            <person name="Liu S."/>
            <person name="Hsing Y."/>
            <person name="Raghuvanshi S."/>
            <person name="Mohanty A."/>
            <person name="Bharti A.K."/>
            <person name="Gaur A."/>
            <person name="Gupta V."/>
            <person name="Kumar D."/>
            <person name="Ravi V."/>
            <person name="Vij S."/>
            <person name="Kapur A."/>
            <person name="Khurana P."/>
            <person name="Khurana P."/>
            <person name="Khurana J.P."/>
            <person name="Tyagi A.K."/>
            <person name="Gaikwad K."/>
            <person name="Singh A."/>
            <person name="Dalal V."/>
            <person name="Srivastava S."/>
            <person name="Dixit A."/>
            <person name="Pal A.K."/>
            <person name="Ghazi I.A."/>
            <person name="Yadav M."/>
            <person name="Pandit A."/>
            <person name="Bhargava A."/>
            <person name="Sureshbabu K."/>
            <person name="Batra K."/>
            <person name="Sharma T.R."/>
            <person name="Mohapatra T."/>
            <person name="Singh N.K."/>
            <person name="Messing J."/>
            <person name="Nelson A.B."/>
            <person name="Fuks G."/>
            <person name="Kavchok S."/>
            <person name="Keizer G."/>
            <person name="Linton E."/>
            <person name="Llaca V."/>
            <person name="Song R."/>
            <person name="Tanyolac B."/>
            <person name="Young S."/>
            <person name="Ho-Il K."/>
            <person name="Hahn J.H."/>
            <person name="Sangsakoo G."/>
            <person name="Vanavichit A."/>
            <person name="de Mattos Luiz.A.T."/>
            <person name="Zimmer P.D."/>
            <person name="Malone G."/>
            <person name="Dellagostin O."/>
            <person name="de Oliveira A.C."/>
            <person name="Bevan M."/>
            <person name="Bancroft I."/>
            <person name="Minx P."/>
            <person name="Cordum H."/>
            <person name="Wilson R."/>
            <person name="Cheng Z."/>
            <person name="Jin W."/>
            <person name="Jiang J."/>
            <person name="Leong S.A."/>
            <person name="Iwama H."/>
            <person name="Gojobori T."/>
            <person name="Itoh T."/>
            <person name="Niimura Y."/>
            <person name="Fujii Y."/>
            <person name="Habara T."/>
            <person name="Sakai H."/>
            <person name="Sato Y."/>
            <person name="Wilson G."/>
            <person name="Kumar K."/>
            <person name="McCouch S."/>
            <person name="Juretic N."/>
            <person name="Hoen D."/>
            <person name="Wright S."/>
            <person name="Bruskiewich R."/>
            <person name="Bureau T."/>
            <person name="Miyao A."/>
            <person name="Hirochika H."/>
            <person name="Nishikawa T."/>
            <person name="Kadowaki K."/>
            <person name="Sugiura M."/>
            <person name="Burr B."/>
            <person name="Sasaki T."/>
        </authorList>
    </citation>
    <scope>NUCLEOTIDE SEQUENCE [LARGE SCALE GENOMIC DNA]</scope>
    <source>
        <strain evidence="2">cv. Nipponbare</strain>
    </source>
</reference>
<keyword evidence="2" id="KW-1185">Reference proteome</keyword>
<dbReference type="AlphaFoldDB" id="A0A0P0Y0F2"/>
<name>A0A0P0Y0F2_ORYSJ</name>
<protein>
    <submittedName>
        <fullName evidence="1">Os11g0219750 protein</fullName>
    </submittedName>
</protein>
<accession>A0A0P0Y0F2</accession>
<dbReference type="InParanoid" id="A0A0P0Y0F2"/>
<reference evidence="1 2" key="3">
    <citation type="journal article" date="2013" name="Rice">
        <title>Improvement of the Oryza sativa Nipponbare reference genome using next generation sequence and optical map data.</title>
        <authorList>
            <person name="Kawahara Y."/>
            <person name="de la Bastide M."/>
            <person name="Hamilton J.P."/>
            <person name="Kanamori H."/>
            <person name="McCombie W.R."/>
            <person name="Ouyang S."/>
            <person name="Schwartz D.C."/>
            <person name="Tanaka T."/>
            <person name="Wu J."/>
            <person name="Zhou S."/>
            <person name="Childs K.L."/>
            <person name="Davidson R.M."/>
            <person name="Lin H."/>
            <person name="Quesada-Ocampo L."/>
            <person name="Vaillancourt B."/>
            <person name="Sakai H."/>
            <person name="Lee S.S."/>
            <person name="Kim J."/>
            <person name="Numa H."/>
            <person name="Itoh T."/>
            <person name="Buell C.R."/>
            <person name="Matsumoto T."/>
        </authorList>
    </citation>
    <scope>NUCLEOTIDE SEQUENCE [LARGE SCALE GENOMIC DNA]</scope>
    <source>
        <strain evidence="2">cv. Nipponbare</strain>
    </source>
</reference>
<evidence type="ECO:0000313" key="2">
    <source>
        <dbReference type="Proteomes" id="UP000059680"/>
    </source>
</evidence>
<dbReference type="Proteomes" id="UP000059680">
    <property type="component" value="Chromosome 11"/>
</dbReference>
<evidence type="ECO:0000313" key="1">
    <source>
        <dbReference type="EMBL" id="BAT13239.1"/>
    </source>
</evidence>
<dbReference type="Gramene" id="Os11t0219750-00">
    <property type="protein sequence ID" value="Os11t0219750-00"/>
    <property type="gene ID" value="Os11g0219750"/>
</dbReference>
<gene>
    <name evidence="1" type="ordered locus">Os11g0219750</name>
    <name evidence="1" type="ORF">OSNPB_110219750</name>
</gene>